<accession>A0A4U5NJB4</accession>
<feature type="chain" id="PRO_5020931590" description="PLAT domain-containing protein" evidence="2">
    <location>
        <begin position="17"/>
        <end position="251"/>
    </location>
</feature>
<sequence>MRVSLILLVLVPLAKCCFSTKPKDDLPLPMTTTSTSTTTTTTTTTAAPSTTTAKPADPPVKVSIAIATADCPGATSDESINIMLIRKDATGIVAKSDWLQLTNGDVLDAKAKTVKNLQLSAELCLKSPSVCDEVSELLLELKGGDSWLADSFQVDVKGKSFTFNNPKPVLGVAVCTNGPLHNHWMSGDGSRSKNTDCKNYVKMGWMTERENITWFVFGKNGKEKTLNKADSMKYLKNELPEPHRECLYFDP</sequence>
<feature type="signal peptide" evidence="2">
    <location>
        <begin position="1"/>
        <end position="16"/>
    </location>
</feature>
<proteinExistence type="predicted"/>
<keyword evidence="2" id="KW-0732">Signal</keyword>
<feature type="compositionally biased region" description="Low complexity" evidence="1">
    <location>
        <begin position="31"/>
        <end position="53"/>
    </location>
</feature>
<gene>
    <name evidence="3" type="ORF">L596_016497</name>
</gene>
<dbReference type="AlphaFoldDB" id="A0A4U5NJB4"/>
<feature type="region of interest" description="Disordered" evidence="1">
    <location>
        <begin position="29"/>
        <end position="56"/>
    </location>
</feature>
<evidence type="ECO:0000256" key="1">
    <source>
        <dbReference type="SAM" id="MobiDB-lite"/>
    </source>
</evidence>
<reference evidence="3 4" key="1">
    <citation type="journal article" date="2015" name="Genome Biol.">
        <title>Comparative genomics of Steinernema reveals deeply conserved gene regulatory networks.</title>
        <authorList>
            <person name="Dillman A.R."/>
            <person name="Macchietto M."/>
            <person name="Porter C.F."/>
            <person name="Rogers A."/>
            <person name="Williams B."/>
            <person name="Antoshechkin I."/>
            <person name="Lee M.M."/>
            <person name="Goodwin Z."/>
            <person name="Lu X."/>
            <person name="Lewis E.E."/>
            <person name="Goodrich-Blair H."/>
            <person name="Stock S.P."/>
            <person name="Adams B.J."/>
            <person name="Sternberg P.W."/>
            <person name="Mortazavi A."/>
        </authorList>
    </citation>
    <scope>NUCLEOTIDE SEQUENCE [LARGE SCALE GENOMIC DNA]</scope>
    <source>
        <strain evidence="3 4">ALL</strain>
    </source>
</reference>
<protein>
    <recommendedName>
        <fullName evidence="5">PLAT domain-containing protein</fullName>
    </recommendedName>
</protein>
<evidence type="ECO:0008006" key="5">
    <source>
        <dbReference type="Google" id="ProtNLM"/>
    </source>
</evidence>
<evidence type="ECO:0000313" key="4">
    <source>
        <dbReference type="Proteomes" id="UP000298663"/>
    </source>
</evidence>
<name>A0A4U5NJB4_STECR</name>
<dbReference type="Proteomes" id="UP000298663">
    <property type="component" value="Unassembled WGS sequence"/>
</dbReference>
<keyword evidence="4" id="KW-1185">Reference proteome</keyword>
<comment type="caution">
    <text evidence="3">The sequence shown here is derived from an EMBL/GenBank/DDBJ whole genome shotgun (WGS) entry which is preliminary data.</text>
</comment>
<reference evidence="3 4" key="2">
    <citation type="journal article" date="2019" name="G3 (Bethesda)">
        <title>Hybrid Assembly of the Genome of the Entomopathogenic Nematode Steinernema carpocapsae Identifies the X-Chromosome.</title>
        <authorList>
            <person name="Serra L."/>
            <person name="Macchietto M."/>
            <person name="Macias-Munoz A."/>
            <person name="McGill C.J."/>
            <person name="Rodriguez I.M."/>
            <person name="Rodriguez B."/>
            <person name="Murad R."/>
            <person name="Mortazavi A."/>
        </authorList>
    </citation>
    <scope>NUCLEOTIDE SEQUENCE [LARGE SCALE GENOMIC DNA]</scope>
    <source>
        <strain evidence="3 4">ALL</strain>
    </source>
</reference>
<organism evidence="3 4">
    <name type="scientific">Steinernema carpocapsae</name>
    <name type="common">Entomopathogenic nematode</name>
    <dbReference type="NCBI Taxonomy" id="34508"/>
    <lineage>
        <taxon>Eukaryota</taxon>
        <taxon>Metazoa</taxon>
        <taxon>Ecdysozoa</taxon>
        <taxon>Nematoda</taxon>
        <taxon>Chromadorea</taxon>
        <taxon>Rhabditida</taxon>
        <taxon>Tylenchina</taxon>
        <taxon>Panagrolaimomorpha</taxon>
        <taxon>Strongyloidoidea</taxon>
        <taxon>Steinernematidae</taxon>
        <taxon>Steinernema</taxon>
    </lineage>
</organism>
<evidence type="ECO:0000256" key="2">
    <source>
        <dbReference type="SAM" id="SignalP"/>
    </source>
</evidence>
<evidence type="ECO:0000313" key="3">
    <source>
        <dbReference type="EMBL" id="TKR82821.1"/>
    </source>
</evidence>
<dbReference type="EMBL" id="AZBU02000004">
    <property type="protein sequence ID" value="TKR82821.1"/>
    <property type="molecule type" value="Genomic_DNA"/>
</dbReference>